<comment type="similarity">
    <text evidence="1">Belongs to the sigma-70 factor family. ECF subfamily.</text>
</comment>
<keyword evidence="8" id="KW-1185">Reference proteome</keyword>
<evidence type="ECO:0000256" key="1">
    <source>
        <dbReference type="ARBA" id="ARBA00010641"/>
    </source>
</evidence>
<dbReference type="InterPro" id="IPR013324">
    <property type="entry name" value="RNA_pol_sigma_r3/r4-like"/>
</dbReference>
<evidence type="ECO:0000259" key="6">
    <source>
        <dbReference type="Pfam" id="PF08281"/>
    </source>
</evidence>
<dbReference type="EMBL" id="JAGGKI010000012">
    <property type="protein sequence ID" value="MBP1895074.1"/>
    <property type="molecule type" value="Genomic_DNA"/>
</dbReference>
<keyword evidence="2" id="KW-0805">Transcription regulation</keyword>
<dbReference type="PANTHER" id="PTHR43133">
    <property type="entry name" value="RNA POLYMERASE ECF-TYPE SIGMA FACTO"/>
    <property type="match status" value="1"/>
</dbReference>
<dbReference type="Gene3D" id="1.10.10.10">
    <property type="entry name" value="Winged helix-like DNA-binding domain superfamily/Winged helix DNA-binding domain"/>
    <property type="match status" value="1"/>
</dbReference>
<dbReference type="InterPro" id="IPR014284">
    <property type="entry name" value="RNA_pol_sigma-70_dom"/>
</dbReference>
<dbReference type="Pfam" id="PF04542">
    <property type="entry name" value="Sigma70_r2"/>
    <property type="match status" value="1"/>
</dbReference>
<dbReference type="Gene3D" id="1.10.1740.10">
    <property type="match status" value="1"/>
</dbReference>
<dbReference type="InterPro" id="IPR007627">
    <property type="entry name" value="RNA_pol_sigma70_r2"/>
</dbReference>
<keyword evidence="3" id="KW-0731">Sigma factor</keyword>
<dbReference type="NCBIfam" id="TIGR02937">
    <property type="entry name" value="sigma70-ECF"/>
    <property type="match status" value="1"/>
</dbReference>
<keyword evidence="4" id="KW-0804">Transcription</keyword>
<sequence length="200" mass="23071">MVGEHPAEWLAEIADGSAAAFGRFYDNYAQMVYRLALTMTKDPADAEDLCQDIFMEVLHKADQYDPDRGSVEAWLAVRTRSRAMDRLRRKQRMTVCDWNEEELPEPILFSERESVEMAALRRVELDQVKEALRAIPPLQRMAVYGSYVEQLSHREMAEMMKRPVGTIKSLIRYGIHNVRRRLDAADPKEGGEPKHDAYKA</sequence>
<evidence type="ECO:0000256" key="2">
    <source>
        <dbReference type="ARBA" id="ARBA00023015"/>
    </source>
</evidence>
<gene>
    <name evidence="7" type="ORF">J2Z18_004183</name>
</gene>
<dbReference type="Proteomes" id="UP000706926">
    <property type="component" value="Unassembled WGS sequence"/>
</dbReference>
<organism evidence="7 8">
    <name type="scientific">Paenibacillus lactis</name>
    <dbReference type="NCBI Taxonomy" id="228574"/>
    <lineage>
        <taxon>Bacteria</taxon>
        <taxon>Bacillati</taxon>
        <taxon>Bacillota</taxon>
        <taxon>Bacilli</taxon>
        <taxon>Bacillales</taxon>
        <taxon>Paenibacillaceae</taxon>
        <taxon>Paenibacillus</taxon>
    </lineage>
</organism>
<evidence type="ECO:0000259" key="5">
    <source>
        <dbReference type="Pfam" id="PF04542"/>
    </source>
</evidence>
<dbReference type="Pfam" id="PF08281">
    <property type="entry name" value="Sigma70_r4_2"/>
    <property type="match status" value="1"/>
</dbReference>
<dbReference type="InterPro" id="IPR013325">
    <property type="entry name" value="RNA_pol_sigma_r2"/>
</dbReference>
<feature type="domain" description="RNA polymerase sigma-70 region 2" evidence="5">
    <location>
        <begin position="24"/>
        <end position="92"/>
    </location>
</feature>
<dbReference type="SUPFAM" id="SSF88946">
    <property type="entry name" value="Sigma2 domain of RNA polymerase sigma factors"/>
    <property type="match status" value="1"/>
</dbReference>
<protein>
    <submittedName>
        <fullName evidence="7">RNA polymerase sigma-70 factor (ECF subfamily)</fullName>
    </submittedName>
</protein>
<evidence type="ECO:0000256" key="3">
    <source>
        <dbReference type="ARBA" id="ARBA00023082"/>
    </source>
</evidence>
<proteinExistence type="inferred from homology"/>
<comment type="caution">
    <text evidence="7">The sequence shown here is derived from an EMBL/GenBank/DDBJ whole genome shotgun (WGS) entry which is preliminary data.</text>
</comment>
<evidence type="ECO:0000313" key="8">
    <source>
        <dbReference type="Proteomes" id="UP000706926"/>
    </source>
</evidence>
<dbReference type="InterPro" id="IPR039425">
    <property type="entry name" value="RNA_pol_sigma-70-like"/>
</dbReference>
<dbReference type="SUPFAM" id="SSF88659">
    <property type="entry name" value="Sigma3 and sigma4 domains of RNA polymerase sigma factors"/>
    <property type="match status" value="1"/>
</dbReference>
<evidence type="ECO:0000313" key="7">
    <source>
        <dbReference type="EMBL" id="MBP1895074.1"/>
    </source>
</evidence>
<dbReference type="GeneID" id="95406099"/>
<dbReference type="RefSeq" id="WP_007129335.1">
    <property type="nucleotide sequence ID" value="NZ_BOSA01000004.1"/>
</dbReference>
<dbReference type="InterPro" id="IPR036388">
    <property type="entry name" value="WH-like_DNA-bd_sf"/>
</dbReference>
<name>A0ABS4FFP8_9BACL</name>
<dbReference type="InterPro" id="IPR013249">
    <property type="entry name" value="RNA_pol_sigma70_r4_t2"/>
</dbReference>
<evidence type="ECO:0000256" key="4">
    <source>
        <dbReference type="ARBA" id="ARBA00023163"/>
    </source>
</evidence>
<accession>A0ABS4FFP8</accession>
<dbReference type="PANTHER" id="PTHR43133:SF62">
    <property type="entry name" value="RNA POLYMERASE SIGMA FACTOR SIGZ"/>
    <property type="match status" value="1"/>
</dbReference>
<reference evidence="7 8" key="1">
    <citation type="submission" date="2021-03" db="EMBL/GenBank/DDBJ databases">
        <title>Genomic Encyclopedia of Type Strains, Phase IV (KMG-IV): sequencing the most valuable type-strain genomes for metagenomic binning, comparative biology and taxonomic classification.</title>
        <authorList>
            <person name="Goeker M."/>
        </authorList>
    </citation>
    <scope>NUCLEOTIDE SEQUENCE [LARGE SCALE GENOMIC DNA]</scope>
    <source>
        <strain evidence="7 8">DSM 15596</strain>
    </source>
</reference>
<feature type="domain" description="RNA polymerase sigma factor 70 region 4 type 2" evidence="6">
    <location>
        <begin position="126"/>
        <end position="172"/>
    </location>
</feature>